<dbReference type="SUPFAM" id="SSF144091">
    <property type="entry name" value="Rhomboid-like"/>
    <property type="match status" value="1"/>
</dbReference>
<keyword evidence="7 9" id="KW-0472">Membrane</keyword>
<evidence type="ECO:0000256" key="9">
    <source>
        <dbReference type="SAM" id="Phobius"/>
    </source>
</evidence>
<evidence type="ECO:0000256" key="6">
    <source>
        <dbReference type="ARBA" id="ARBA00022989"/>
    </source>
</evidence>
<feature type="transmembrane region" description="Helical" evidence="9">
    <location>
        <begin position="30"/>
        <end position="55"/>
    </location>
</feature>
<dbReference type="PANTHER" id="PTHR43066">
    <property type="entry name" value="RHOMBOID-RELATED PROTEIN"/>
    <property type="match status" value="1"/>
</dbReference>
<keyword evidence="12" id="KW-1185">Reference proteome</keyword>
<comment type="similarity">
    <text evidence="2">Belongs to the peptidase S54 family.</text>
</comment>
<feature type="transmembrane region" description="Helical" evidence="9">
    <location>
        <begin position="132"/>
        <end position="151"/>
    </location>
</feature>
<protein>
    <submittedName>
        <fullName evidence="11">Membrane associated rhomboid family serine protease</fullName>
    </submittedName>
</protein>
<evidence type="ECO:0000256" key="4">
    <source>
        <dbReference type="ARBA" id="ARBA00022692"/>
    </source>
</evidence>
<feature type="transmembrane region" description="Helical" evidence="9">
    <location>
        <begin position="107"/>
        <end position="126"/>
    </location>
</feature>
<feature type="domain" description="Peptidase S54 rhomboid" evidence="10">
    <location>
        <begin position="72"/>
        <end position="203"/>
    </location>
</feature>
<evidence type="ECO:0000256" key="1">
    <source>
        <dbReference type="ARBA" id="ARBA00004141"/>
    </source>
</evidence>
<feature type="transmembrane region" description="Helical" evidence="9">
    <location>
        <begin position="67"/>
        <end position="86"/>
    </location>
</feature>
<reference evidence="11 12" key="1">
    <citation type="submission" date="2020-08" db="EMBL/GenBank/DDBJ databases">
        <title>Genomic Encyclopedia of Archaeal and Bacterial Type Strains, Phase II (KMG-II): from individual species to whole genera.</title>
        <authorList>
            <person name="Goeker M."/>
        </authorList>
    </citation>
    <scope>NUCLEOTIDE SEQUENCE [LARGE SCALE GENOMIC DNA]</scope>
    <source>
        <strain evidence="11 12">DSM 43850</strain>
    </source>
</reference>
<feature type="transmembrane region" description="Helical" evidence="9">
    <location>
        <begin position="158"/>
        <end position="180"/>
    </location>
</feature>
<dbReference type="InterPro" id="IPR022764">
    <property type="entry name" value="Peptidase_S54_rhomboid_dom"/>
</dbReference>
<keyword evidence="3 11" id="KW-0645">Protease</keyword>
<sequence>MSTSPELAAKPPKPPRHPAKRVLPPNPVRAVALVLGFMALLYALQVLNVLTLYSLNSWFGLRPRDLFALQDVLFFPLLHVSWQHLVDNSVPLMIFSFLAMSGGTRQFLKVTAHVWLLGGLLTWLIARPEGVVGASGLIFGYLTFLLARGIFVGSIPQFLIAAVLAFAYGWVFVLVLPSSANPDVSWEGHLCGAVAGVYAAWRVASDYRESLQRTPTPPALPGSLGV</sequence>
<evidence type="ECO:0000256" key="8">
    <source>
        <dbReference type="SAM" id="MobiDB-lite"/>
    </source>
</evidence>
<comment type="caution">
    <text evidence="11">The sequence shown here is derived from an EMBL/GenBank/DDBJ whole genome shotgun (WGS) entry which is preliminary data.</text>
</comment>
<evidence type="ECO:0000313" key="12">
    <source>
        <dbReference type="Proteomes" id="UP000517916"/>
    </source>
</evidence>
<dbReference type="Proteomes" id="UP000517916">
    <property type="component" value="Unassembled WGS sequence"/>
</dbReference>
<dbReference type="Pfam" id="PF01694">
    <property type="entry name" value="Rhomboid"/>
    <property type="match status" value="1"/>
</dbReference>
<evidence type="ECO:0000256" key="2">
    <source>
        <dbReference type="ARBA" id="ARBA00009045"/>
    </source>
</evidence>
<proteinExistence type="inferred from homology"/>
<evidence type="ECO:0000259" key="10">
    <source>
        <dbReference type="Pfam" id="PF01694"/>
    </source>
</evidence>
<evidence type="ECO:0000313" key="11">
    <source>
        <dbReference type="EMBL" id="MBA8930295.1"/>
    </source>
</evidence>
<accession>A0ABR6BTP3</accession>
<dbReference type="EMBL" id="JACJID010000006">
    <property type="protein sequence ID" value="MBA8930295.1"/>
    <property type="molecule type" value="Genomic_DNA"/>
</dbReference>
<gene>
    <name evidence="11" type="ORF">BC739_007528</name>
</gene>
<comment type="subcellular location">
    <subcellularLocation>
        <location evidence="1">Membrane</location>
        <topology evidence="1">Multi-pass membrane protein</topology>
    </subcellularLocation>
</comment>
<dbReference type="InterPro" id="IPR035952">
    <property type="entry name" value="Rhomboid-like_sf"/>
</dbReference>
<dbReference type="GO" id="GO:0006508">
    <property type="term" value="P:proteolysis"/>
    <property type="evidence" value="ECO:0007669"/>
    <property type="project" value="UniProtKB-KW"/>
</dbReference>
<evidence type="ECO:0000256" key="7">
    <source>
        <dbReference type="ARBA" id="ARBA00023136"/>
    </source>
</evidence>
<feature type="region of interest" description="Disordered" evidence="8">
    <location>
        <begin position="1"/>
        <end position="21"/>
    </location>
</feature>
<keyword evidence="6 9" id="KW-1133">Transmembrane helix</keyword>
<evidence type="ECO:0000256" key="5">
    <source>
        <dbReference type="ARBA" id="ARBA00022801"/>
    </source>
</evidence>
<keyword evidence="5" id="KW-0378">Hydrolase</keyword>
<dbReference type="GO" id="GO:0008233">
    <property type="term" value="F:peptidase activity"/>
    <property type="evidence" value="ECO:0007669"/>
    <property type="project" value="UniProtKB-KW"/>
</dbReference>
<dbReference type="PANTHER" id="PTHR43066:SF1">
    <property type="entry name" value="RHOMBOID PROTEIN 2"/>
    <property type="match status" value="1"/>
</dbReference>
<name>A0ABR6BTP3_9PSEU</name>
<dbReference type="RefSeq" id="WP_182839789.1">
    <property type="nucleotide sequence ID" value="NZ_BAAABQ010000054.1"/>
</dbReference>
<evidence type="ECO:0000256" key="3">
    <source>
        <dbReference type="ARBA" id="ARBA00022670"/>
    </source>
</evidence>
<organism evidence="11 12">
    <name type="scientific">Kutzneria viridogrisea</name>
    <dbReference type="NCBI Taxonomy" id="47990"/>
    <lineage>
        <taxon>Bacteria</taxon>
        <taxon>Bacillati</taxon>
        <taxon>Actinomycetota</taxon>
        <taxon>Actinomycetes</taxon>
        <taxon>Pseudonocardiales</taxon>
        <taxon>Pseudonocardiaceae</taxon>
        <taxon>Kutzneria</taxon>
    </lineage>
</organism>
<dbReference type="Gene3D" id="1.20.1540.10">
    <property type="entry name" value="Rhomboid-like"/>
    <property type="match status" value="1"/>
</dbReference>
<keyword evidence="4 9" id="KW-0812">Transmembrane</keyword>